<dbReference type="Gramene" id="OE9A102970T1">
    <property type="protein sequence ID" value="OE9A102970C1"/>
    <property type="gene ID" value="OE9A102970"/>
</dbReference>
<dbReference type="EMBL" id="CACTIH010007287">
    <property type="protein sequence ID" value="CAA3007928.1"/>
    <property type="molecule type" value="Genomic_DNA"/>
</dbReference>
<dbReference type="Proteomes" id="UP000594638">
    <property type="component" value="Unassembled WGS sequence"/>
</dbReference>
<reference evidence="1 2" key="1">
    <citation type="submission" date="2019-12" db="EMBL/GenBank/DDBJ databases">
        <authorList>
            <person name="Alioto T."/>
            <person name="Alioto T."/>
            <person name="Gomez Garrido J."/>
        </authorList>
    </citation>
    <scope>NUCLEOTIDE SEQUENCE [LARGE SCALE GENOMIC DNA]</scope>
</reference>
<evidence type="ECO:0000313" key="1">
    <source>
        <dbReference type="EMBL" id="CAA3007928.1"/>
    </source>
</evidence>
<comment type="caution">
    <text evidence="1">The sequence shown here is derived from an EMBL/GenBank/DDBJ whole genome shotgun (WGS) entry which is preliminary data.</text>
</comment>
<accession>A0A8S0TPH7</accession>
<organism evidence="1 2">
    <name type="scientific">Olea europaea subsp. europaea</name>
    <dbReference type="NCBI Taxonomy" id="158383"/>
    <lineage>
        <taxon>Eukaryota</taxon>
        <taxon>Viridiplantae</taxon>
        <taxon>Streptophyta</taxon>
        <taxon>Embryophyta</taxon>
        <taxon>Tracheophyta</taxon>
        <taxon>Spermatophyta</taxon>
        <taxon>Magnoliopsida</taxon>
        <taxon>eudicotyledons</taxon>
        <taxon>Gunneridae</taxon>
        <taxon>Pentapetalae</taxon>
        <taxon>asterids</taxon>
        <taxon>lamiids</taxon>
        <taxon>Lamiales</taxon>
        <taxon>Oleaceae</taxon>
        <taxon>Oleeae</taxon>
        <taxon>Olea</taxon>
    </lineage>
</organism>
<protein>
    <submittedName>
        <fullName evidence="1">Uncharacterized protein</fullName>
    </submittedName>
</protein>
<sequence length="162" mass="18683">MLDDRENKIEELEPVADTRVETVPVREKSEAFDAKTEIDTIKLEMGEREKFEKEEVERVEPMEFQMVESSTKVSIADVIDCKEKVANEVTIKEISTSKTKMEFGSPIPTRPKVWFKDGKNSTDNMNQTYATLHFLINPRVVKRKRSLLTTSKGCFVLHMVLL</sequence>
<dbReference type="AlphaFoldDB" id="A0A8S0TPH7"/>
<keyword evidence="2" id="KW-1185">Reference proteome</keyword>
<proteinExistence type="predicted"/>
<evidence type="ECO:0000313" key="2">
    <source>
        <dbReference type="Proteomes" id="UP000594638"/>
    </source>
</evidence>
<name>A0A8S0TPH7_OLEEU</name>
<gene>
    <name evidence="1" type="ORF">OLEA9_A102970</name>
</gene>